<organism evidence="2 3">
    <name type="scientific">Desulfosporosinus lacus DSM 15449</name>
    <dbReference type="NCBI Taxonomy" id="1121420"/>
    <lineage>
        <taxon>Bacteria</taxon>
        <taxon>Bacillati</taxon>
        <taxon>Bacillota</taxon>
        <taxon>Clostridia</taxon>
        <taxon>Eubacteriales</taxon>
        <taxon>Desulfitobacteriaceae</taxon>
        <taxon>Desulfosporosinus</taxon>
    </lineage>
</organism>
<dbReference type="OrthoDB" id="159408at2"/>
<proteinExistence type="predicted"/>
<dbReference type="EMBL" id="FQXJ01000029">
    <property type="protein sequence ID" value="SHI91756.1"/>
    <property type="molecule type" value="Genomic_DNA"/>
</dbReference>
<dbReference type="Proteomes" id="UP000183954">
    <property type="component" value="Unassembled WGS sequence"/>
</dbReference>
<evidence type="ECO:0000313" key="3">
    <source>
        <dbReference type="Proteomes" id="UP000183954"/>
    </source>
</evidence>
<evidence type="ECO:0000313" key="2">
    <source>
        <dbReference type="EMBL" id="SHI91756.1"/>
    </source>
</evidence>
<sequence>MNYSAAHEVALEKFRACSLEDMARCSGYSIKDNALIIEFLGQHFKIDYPSGNFVPIQASDSELPIAAEILILHYITNLGEPFEVGTLISYKELPGGAIYIKPFNGRAIDPLVRTFGSDPDSLLKVVTYLGGQSNGLGDVGVTFRVFPRIPLALILWRADDEFPASGNILFDASAPSILPTEDFAVLASMVVFGLKRIKATLSEGIA</sequence>
<dbReference type="Pfam" id="PF12654">
    <property type="entry name" value="DUF3786"/>
    <property type="match status" value="1"/>
</dbReference>
<evidence type="ECO:0000259" key="1">
    <source>
        <dbReference type="Pfam" id="PF12654"/>
    </source>
</evidence>
<dbReference type="AlphaFoldDB" id="A0A1M6F286"/>
<reference evidence="3" key="1">
    <citation type="submission" date="2016-11" db="EMBL/GenBank/DDBJ databases">
        <authorList>
            <person name="Varghese N."/>
            <person name="Submissions S."/>
        </authorList>
    </citation>
    <scope>NUCLEOTIDE SEQUENCE [LARGE SCALE GENOMIC DNA]</scope>
    <source>
        <strain evidence="3">DSM 15449</strain>
    </source>
</reference>
<feature type="domain" description="DUF3786" evidence="1">
    <location>
        <begin position="19"/>
        <end position="191"/>
    </location>
</feature>
<accession>A0A1M6F286</accession>
<protein>
    <recommendedName>
        <fullName evidence="1">DUF3786 domain-containing protein</fullName>
    </recommendedName>
</protein>
<dbReference type="InterPro" id="IPR024264">
    <property type="entry name" value="DUF3786"/>
</dbReference>
<dbReference type="STRING" id="1121420.SAMN02746098_04860"/>
<keyword evidence="3" id="KW-1185">Reference proteome</keyword>
<name>A0A1M6F286_9FIRM</name>
<gene>
    <name evidence="2" type="ORF">SAMN02746098_04860</name>
</gene>
<dbReference type="RefSeq" id="WP_073032900.1">
    <property type="nucleotide sequence ID" value="NZ_FQXJ01000029.1"/>
</dbReference>